<dbReference type="NCBIfam" id="TIGR00005">
    <property type="entry name" value="rluA_subfam"/>
    <property type="match status" value="1"/>
</dbReference>
<protein>
    <recommendedName>
        <fullName evidence="5">Pseudouridine synthase</fullName>
        <ecNumber evidence="5">5.4.99.-</ecNumber>
    </recommendedName>
</protein>
<dbReference type="PANTHER" id="PTHR21600:SF44">
    <property type="entry name" value="RIBOSOMAL LARGE SUBUNIT PSEUDOURIDINE SYNTHASE D"/>
    <property type="match status" value="1"/>
</dbReference>
<dbReference type="SUPFAM" id="SSF55174">
    <property type="entry name" value="Alpha-L RNA-binding motif"/>
    <property type="match status" value="1"/>
</dbReference>
<dbReference type="EC" id="5.4.99.-" evidence="5"/>
<dbReference type="InterPro" id="IPR006145">
    <property type="entry name" value="PsdUridine_synth_RsuA/RluA"/>
</dbReference>
<dbReference type="Gene3D" id="3.30.2350.10">
    <property type="entry name" value="Pseudouridine synthase"/>
    <property type="match status" value="1"/>
</dbReference>
<dbReference type="SUPFAM" id="SSF55120">
    <property type="entry name" value="Pseudouridine synthase"/>
    <property type="match status" value="1"/>
</dbReference>
<dbReference type="SMART" id="SM00363">
    <property type="entry name" value="S4"/>
    <property type="match status" value="1"/>
</dbReference>
<dbReference type="InterPro" id="IPR020103">
    <property type="entry name" value="PsdUridine_synth_cat_dom_sf"/>
</dbReference>
<dbReference type="CDD" id="cd02869">
    <property type="entry name" value="PseudoU_synth_RluA_like"/>
    <property type="match status" value="1"/>
</dbReference>
<sequence>MNFQKNILKKIIIPKKYSGKRIDITLSYMFPNYSRSQLNYFLKKGEITINNCNSKPSYKVLGGEIVYIKLNNINKDINDIHPENIALNIIYEDNEILIINKPNNLVVHPGAGNKKHTLLNALLYYNKNFQLLPRFGLLNRLDKNTTGLIIIAKKIKSYFHLLNQMKNHNIKKYYLALVHGTLLSNGIINTFYGRNPKNRLKMSVLNNGKIATTLFSVQKKYRYLTLVKIKLITGRTHQIRVHMSYINHPIIGDQLYGKKICFSKKINQKLMNVLKNFKRQALHAYKLSFIHPSTQKILKFISPLPEDFKFILSELNKDIILK</sequence>
<evidence type="ECO:0000256" key="2">
    <source>
        <dbReference type="ARBA" id="ARBA00023235"/>
    </source>
</evidence>
<keyword evidence="2 5" id="KW-0413">Isomerase</keyword>
<organism evidence="8 9">
    <name type="scientific">Candidatus Legionella polyplacis</name>
    <dbReference type="NCBI Taxonomy" id="2005262"/>
    <lineage>
        <taxon>Bacteria</taxon>
        <taxon>Pseudomonadati</taxon>
        <taxon>Pseudomonadota</taxon>
        <taxon>Gammaproteobacteria</taxon>
        <taxon>Legionellales</taxon>
        <taxon>Legionellaceae</taxon>
        <taxon>Legionella</taxon>
    </lineage>
</organism>
<dbReference type="InterPro" id="IPR006224">
    <property type="entry name" value="PsdUridine_synth_RluA-like_CS"/>
</dbReference>
<keyword evidence="4" id="KW-0694">RNA-binding</keyword>
<evidence type="ECO:0000256" key="1">
    <source>
        <dbReference type="ARBA" id="ARBA00010876"/>
    </source>
</evidence>
<comment type="function">
    <text evidence="5">Responsible for synthesis of pseudouridine from uracil.</text>
</comment>
<keyword evidence="9" id="KW-1185">Reference proteome</keyword>
<dbReference type="RefSeq" id="WP_338521637.1">
    <property type="nucleotide sequence ID" value="NZ_CP135136.1"/>
</dbReference>
<evidence type="ECO:0000256" key="6">
    <source>
        <dbReference type="SAM" id="Phobius"/>
    </source>
</evidence>
<dbReference type="InterPro" id="IPR006225">
    <property type="entry name" value="PsdUridine_synth_RluC/D"/>
</dbReference>
<evidence type="ECO:0000259" key="7">
    <source>
        <dbReference type="SMART" id="SM00363"/>
    </source>
</evidence>
<gene>
    <name evidence="8" type="ORF">RQL38_00190</name>
</gene>
<keyword evidence="6" id="KW-1133">Transmembrane helix</keyword>
<accession>A0ABZ2H1G9</accession>
<dbReference type="InterPro" id="IPR036986">
    <property type="entry name" value="S4_RNA-bd_sf"/>
</dbReference>
<evidence type="ECO:0000256" key="5">
    <source>
        <dbReference type="RuleBase" id="RU362028"/>
    </source>
</evidence>
<evidence type="ECO:0000256" key="4">
    <source>
        <dbReference type="PROSITE-ProRule" id="PRU00182"/>
    </source>
</evidence>
<dbReference type="CDD" id="cd00165">
    <property type="entry name" value="S4"/>
    <property type="match status" value="1"/>
</dbReference>
<feature type="domain" description="RNA-binding S4" evidence="7">
    <location>
        <begin position="20"/>
        <end position="74"/>
    </location>
</feature>
<dbReference type="PANTHER" id="PTHR21600">
    <property type="entry name" value="MITOCHONDRIAL RNA PSEUDOURIDINE SYNTHASE"/>
    <property type="match status" value="1"/>
</dbReference>
<comment type="catalytic activity">
    <reaction evidence="5">
        <text>a uridine in RNA = a pseudouridine in RNA</text>
        <dbReference type="Rhea" id="RHEA:48348"/>
        <dbReference type="Rhea" id="RHEA-COMP:12068"/>
        <dbReference type="Rhea" id="RHEA-COMP:12069"/>
        <dbReference type="ChEBI" id="CHEBI:65314"/>
        <dbReference type="ChEBI" id="CHEBI:65315"/>
    </reaction>
</comment>
<reference evidence="8" key="1">
    <citation type="submission" date="2023-09" db="EMBL/GenBank/DDBJ databases">
        <title>Genomes of two closely related lineages of the louse Polyplax serrata with different host specificities.</title>
        <authorList>
            <person name="Martinu J."/>
            <person name="Tarabai H."/>
            <person name="Stefka J."/>
            <person name="Hypsa V."/>
        </authorList>
    </citation>
    <scope>NUCLEOTIDE SEQUENCE [LARGE SCALE GENOMIC DNA]</scope>
    <source>
        <strain evidence="8">HR10_N</strain>
    </source>
</reference>
<dbReference type="Proteomes" id="UP001360424">
    <property type="component" value="Chromosome"/>
</dbReference>
<dbReference type="PROSITE" id="PS50889">
    <property type="entry name" value="S4"/>
    <property type="match status" value="1"/>
</dbReference>
<evidence type="ECO:0000313" key="9">
    <source>
        <dbReference type="Proteomes" id="UP001360424"/>
    </source>
</evidence>
<dbReference type="InterPro" id="IPR002942">
    <property type="entry name" value="S4_RNA-bd"/>
</dbReference>
<evidence type="ECO:0000313" key="8">
    <source>
        <dbReference type="EMBL" id="WWR12054.1"/>
    </source>
</evidence>
<dbReference type="InterPro" id="IPR050188">
    <property type="entry name" value="RluA_PseudoU_synthase"/>
</dbReference>
<name>A0ABZ2H1G9_9GAMM</name>
<keyword evidence="6" id="KW-0472">Membrane</keyword>
<evidence type="ECO:0000256" key="3">
    <source>
        <dbReference type="ARBA" id="ARBA00036882"/>
    </source>
</evidence>
<feature type="transmembrane region" description="Helical" evidence="6">
    <location>
        <begin position="173"/>
        <end position="192"/>
    </location>
</feature>
<comment type="catalytic activity">
    <reaction evidence="3">
        <text>uridine(1911/1915/1917) in 23S rRNA = pseudouridine(1911/1915/1917) in 23S rRNA</text>
        <dbReference type="Rhea" id="RHEA:42524"/>
        <dbReference type="Rhea" id="RHEA-COMP:10097"/>
        <dbReference type="Rhea" id="RHEA-COMP:10098"/>
        <dbReference type="ChEBI" id="CHEBI:65314"/>
        <dbReference type="ChEBI" id="CHEBI:65315"/>
        <dbReference type="EC" id="5.4.99.23"/>
    </reaction>
</comment>
<comment type="similarity">
    <text evidence="1 5">Belongs to the pseudouridine synthase RluA family.</text>
</comment>
<dbReference type="EMBL" id="CP135136">
    <property type="protein sequence ID" value="WWR12054.1"/>
    <property type="molecule type" value="Genomic_DNA"/>
</dbReference>
<proteinExistence type="inferred from homology"/>
<dbReference type="Gene3D" id="3.10.290.10">
    <property type="entry name" value="RNA-binding S4 domain"/>
    <property type="match status" value="1"/>
</dbReference>
<dbReference type="Pfam" id="PF00849">
    <property type="entry name" value="PseudoU_synth_2"/>
    <property type="match status" value="1"/>
</dbReference>
<keyword evidence="6" id="KW-0812">Transmembrane</keyword>
<dbReference type="PROSITE" id="PS01129">
    <property type="entry name" value="PSI_RLU"/>
    <property type="match status" value="1"/>
</dbReference>